<protein>
    <submittedName>
        <fullName evidence="1">Uncharacterized protein</fullName>
    </submittedName>
</protein>
<proteinExistence type="predicted"/>
<accession>Q24TP1</accession>
<gene>
    <name evidence="1" type="ordered locus">DSY2812</name>
</gene>
<reference evidence="1 2" key="1">
    <citation type="journal article" date="2006" name="J. Bacteriol.">
        <title>Complete genome sequence of the dehalorespiring bacterium Desulfitobacterium hafniense Y51 and comparison with Dehalococcoides ethenogenes 195.</title>
        <authorList>
            <person name="Nonaka H."/>
            <person name="Keresztes G."/>
            <person name="Shinoda Y."/>
            <person name="Ikenaga Y."/>
            <person name="Abe M."/>
            <person name="Naito K."/>
            <person name="Inatomi K."/>
            <person name="Furukawa K."/>
            <person name="Inui M."/>
            <person name="Yukawa H."/>
        </authorList>
    </citation>
    <scope>NUCLEOTIDE SEQUENCE [LARGE SCALE GENOMIC DNA]</scope>
    <source>
        <strain evidence="1 2">Y51</strain>
    </source>
</reference>
<keyword evidence="2" id="KW-1185">Reference proteome</keyword>
<dbReference type="HOGENOM" id="CLU_2329176_0_0_9"/>
<organism evidence="1 2">
    <name type="scientific">Desulfitobacterium hafniense (strain Y51)</name>
    <dbReference type="NCBI Taxonomy" id="138119"/>
    <lineage>
        <taxon>Bacteria</taxon>
        <taxon>Bacillati</taxon>
        <taxon>Bacillota</taxon>
        <taxon>Clostridia</taxon>
        <taxon>Eubacteriales</taxon>
        <taxon>Desulfitobacteriaceae</taxon>
        <taxon>Desulfitobacterium</taxon>
    </lineage>
</organism>
<name>Q24TP1_DESHY</name>
<dbReference type="EMBL" id="AP008230">
    <property type="protein sequence ID" value="BAE84601.1"/>
    <property type="molecule type" value="Genomic_DNA"/>
</dbReference>
<sequence length="98" mass="10768">MLSGLTRRFPILPRRELAQGADGRLPGCFSVQTLSANEKIRHPLHFLRIRLHGAVGPCAIETIILALIPQSIIGGFRHGHTAGNTGFHGQSFFLKFLI</sequence>
<evidence type="ECO:0000313" key="2">
    <source>
        <dbReference type="Proteomes" id="UP000001946"/>
    </source>
</evidence>
<evidence type="ECO:0000313" key="1">
    <source>
        <dbReference type="EMBL" id="BAE84601.1"/>
    </source>
</evidence>
<dbReference type="Proteomes" id="UP000001946">
    <property type="component" value="Chromosome"/>
</dbReference>
<dbReference type="AlphaFoldDB" id="Q24TP1"/>
<dbReference type="KEGG" id="dsy:DSY2812"/>